<keyword evidence="2" id="KW-1185">Reference proteome</keyword>
<dbReference type="PANTHER" id="PTHR32278">
    <property type="entry name" value="F-BOX DOMAIN-CONTAINING PROTEIN"/>
    <property type="match status" value="1"/>
</dbReference>
<proteinExistence type="predicted"/>
<protein>
    <recommendedName>
        <fullName evidence="3">F-box domain-containing protein</fullName>
    </recommendedName>
</protein>
<evidence type="ECO:0000313" key="1">
    <source>
        <dbReference type="EMBL" id="ONK79854.1"/>
    </source>
</evidence>
<accession>A0A5P1FP97</accession>
<dbReference type="EMBL" id="CM007381">
    <property type="protein sequence ID" value="ONK79854.1"/>
    <property type="molecule type" value="Genomic_DNA"/>
</dbReference>
<dbReference type="OMA" id="MENTHDI"/>
<dbReference type="Gramene" id="ONK79854">
    <property type="protein sequence ID" value="ONK79854"/>
    <property type="gene ID" value="A4U43_C01F10840"/>
</dbReference>
<dbReference type="Proteomes" id="UP000243459">
    <property type="component" value="Chromosome 1"/>
</dbReference>
<dbReference type="PANTHER" id="PTHR32278:SF111">
    <property type="entry name" value="F-BOX PROTEIN PP2-B12-RELATED"/>
    <property type="match status" value="1"/>
</dbReference>
<organism evidence="1 2">
    <name type="scientific">Asparagus officinalis</name>
    <name type="common">Garden asparagus</name>
    <dbReference type="NCBI Taxonomy" id="4686"/>
    <lineage>
        <taxon>Eukaryota</taxon>
        <taxon>Viridiplantae</taxon>
        <taxon>Streptophyta</taxon>
        <taxon>Embryophyta</taxon>
        <taxon>Tracheophyta</taxon>
        <taxon>Spermatophyta</taxon>
        <taxon>Magnoliopsida</taxon>
        <taxon>Liliopsida</taxon>
        <taxon>Asparagales</taxon>
        <taxon>Asparagaceae</taxon>
        <taxon>Asparagoideae</taxon>
        <taxon>Asparagus</taxon>
    </lineage>
</organism>
<name>A0A5P1FP97_ASPOF</name>
<dbReference type="AlphaFoldDB" id="A0A5P1FP97"/>
<evidence type="ECO:0008006" key="3">
    <source>
        <dbReference type="Google" id="ProtNLM"/>
    </source>
</evidence>
<sequence>MATSTSSRRRASRTCCPSPRLVIPAGRRRCRRRLRSAVDSDTVWERFLPEDYEEILDRTADKVEFRSKRDLYFRLCDPILIDGGKMSFHLEKSSGAKCYMISARELGIVWGDTPHYWKWISAADTRFAEVAYLLDVCWLEIHGRIETRILSPKTNYAAYLVFKLDPSSRGLSFPVQESSVKFGAHESKHSVCIQPNGAPGRRVHRMYRPFGRRRTIVCDPESEDSSVDLGESRVPSSRTDGWMEIEMGEFFNDDGDDGEVDFRFLEVNGGNWKSGLTVLGIEVRPKK</sequence>
<dbReference type="Pfam" id="PF14299">
    <property type="entry name" value="PP2"/>
    <property type="match status" value="1"/>
</dbReference>
<gene>
    <name evidence="1" type="ORF">A4U43_C01F10840</name>
</gene>
<dbReference type="InterPro" id="IPR025886">
    <property type="entry name" value="PP2-like"/>
</dbReference>
<evidence type="ECO:0000313" key="2">
    <source>
        <dbReference type="Proteomes" id="UP000243459"/>
    </source>
</evidence>
<reference evidence="2" key="1">
    <citation type="journal article" date="2017" name="Nat. Commun.">
        <title>The asparagus genome sheds light on the origin and evolution of a young Y chromosome.</title>
        <authorList>
            <person name="Harkess A."/>
            <person name="Zhou J."/>
            <person name="Xu C."/>
            <person name="Bowers J.E."/>
            <person name="Van der Hulst R."/>
            <person name="Ayyampalayam S."/>
            <person name="Mercati F."/>
            <person name="Riccardi P."/>
            <person name="McKain M.R."/>
            <person name="Kakrana A."/>
            <person name="Tang H."/>
            <person name="Ray J."/>
            <person name="Groenendijk J."/>
            <person name="Arikit S."/>
            <person name="Mathioni S.M."/>
            <person name="Nakano M."/>
            <person name="Shan H."/>
            <person name="Telgmann-Rauber A."/>
            <person name="Kanno A."/>
            <person name="Yue Z."/>
            <person name="Chen H."/>
            <person name="Li W."/>
            <person name="Chen Y."/>
            <person name="Xu X."/>
            <person name="Zhang Y."/>
            <person name="Luo S."/>
            <person name="Chen H."/>
            <person name="Gao J."/>
            <person name="Mao Z."/>
            <person name="Pires J.C."/>
            <person name="Luo M."/>
            <person name="Kudrna D."/>
            <person name="Wing R.A."/>
            <person name="Meyers B.C."/>
            <person name="Yi K."/>
            <person name="Kong H."/>
            <person name="Lavrijsen P."/>
            <person name="Sunseri F."/>
            <person name="Falavigna A."/>
            <person name="Ye Y."/>
            <person name="Leebens-Mack J.H."/>
            <person name="Chen G."/>
        </authorList>
    </citation>
    <scope>NUCLEOTIDE SEQUENCE [LARGE SCALE GENOMIC DNA]</scope>
    <source>
        <strain evidence="2">cv. DH0086</strain>
    </source>
</reference>